<evidence type="ECO:0000313" key="3">
    <source>
        <dbReference type="EMBL" id="OZI18163.1"/>
    </source>
</evidence>
<gene>
    <name evidence="3" type="ORF">CAL19_14010</name>
</gene>
<protein>
    <submittedName>
        <fullName evidence="3">Ring-hydroxylating dioxygenase subunit beta</fullName>
    </submittedName>
</protein>
<dbReference type="GO" id="GO:0051213">
    <property type="term" value="F:dioxygenase activity"/>
    <property type="evidence" value="ECO:0007669"/>
    <property type="project" value="UniProtKB-KW"/>
</dbReference>
<dbReference type="Pfam" id="PF00866">
    <property type="entry name" value="Ring_hydroxyl_B"/>
    <property type="match status" value="1"/>
</dbReference>
<comment type="similarity">
    <text evidence="1">Belongs to the bacterial ring-hydroxylating dioxygenase beta subunit family.</text>
</comment>
<dbReference type="AlphaFoldDB" id="A0A261R1F8"/>
<dbReference type="Proteomes" id="UP000216947">
    <property type="component" value="Unassembled WGS sequence"/>
</dbReference>
<keyword evidence="4" id="KW-1185">Reference proteome</keyword>
<dbReference type="Gene3D" id="3.10.450.50">
    <property type="match status" value="1"/>
</dbReference>
<dbReference type="OrthoDB" id="2674149at2"/>
<dbReference type="InterPro" id="IPR000391">
    <property type="entry name" value="Rng_hydr_dOase-bsu"/>
</dbReference>
<dbReference type="InterPro" id="IPR032710">
    <property type="entry name" value="NTF2-like_dom_sf"/>
</dbReference>
<evidence type="ECO:0000256" key="1">
    <source>
        <dbReference type="ARBA" id="ARBA00009570"/>
    </source>
</evidence>
<dbReference type="EMBL" id="NEVK01000006">
    <property type="protein sequence ID" value="OZI18163.1"/>
    <property type="molecule type" value="Genomic_DNA"/>
</dbReference>
<organism evidence="3 4">
    <name type="scientific">Bordetella genomosp. 7</name>
    <dbReference type="NCBI Taxonomy" id="1416805"/>
    <lineage>
        <taxon>Bacteria</taxon>
        <taxon>Pseudomonadati</taxon>
        <taxon>Pseudomonadota</taxon>
        <taxon>Betaproteobacteria</taxon>
        <taxon>Burkholderiales</taxon>
        <taxon>Alcaligenaceae</taxon>
        <taxon>Bordetella</taxon>
    </lineage>
</organism>
<proteinExistence type="inferred from homology"/>
<keyword evidence="2" id="KW-0560">Oxidoreductase</keyword>
<evidence type="ECO:0000256" key="2">
    <source>
        <dbReference type="ARBA" id="ARBA00023002"/>
    </source>
</evidence>
<name>A0A261R1F8_9BORD</name>
<dbReference type="CDD" id="cd00667">
    <property type="entry name" value="ring_hydroxylating_dioxygenases_beta"/>
    <property type="match status" value="1"/>
</dbReference>
<sequence length="162" mass="18572">MTTTVTDTSALRAQLRDFYDDYAACLDEGRLEDWPAFFTEDCHYRVLSRENYDAGLPIGLIYCMNKNMLKDRVTALRETTVYEPRALRHFVSGVRVIEAGADEIVAQANFMITEALSDREPVLNMVGIYRDVLVRDGGGFLLRRRDCVHDNYRVRTSLIIPV</sequence>
<keyword evidence="3" id="KW-0223">Dioxygenase</keyword>
<evidence type="ECO:0000313" key="4">
    <source>
        <dbReference type="Proteomes" id="UP000216947"/>
    </source>
</evidence>
<dbReference type="SUPFAM" id="SSF54427">
    <property type="entry name" value="NTF2-like"/>
    <property type="match status" value="1"/>
</dbReference>
<accession>A0A261R1F8</accession>
<reference evidence="4" key="1">
    <citation type="submission" date="2017-05" db="EMBL/GenBank/DDBJ databases">
        <title>Complete and WGS of Bordetella genogroups.</title>
        <authorList>
            <person name="Spilker T."/>
            <person name="Lipuma J."/>
        </authorList>
    </citation>
    <scope>NUCLEOTIDE SEQUENCE [LARGE SCALE GENOMIC DNA]</scope>
    <source>
        <strain evidence="4">AU18089</strain>
    </source>
</reference>
<dbReference type="RefSeq" id="WP_026638623.1">
    <property type="nucleotide sequence ID" value="NZ_NEVI01000017.1"/>
</dbReference>
<comment type="caution">
    <text evidence="3">The sequence shown here is derived from an EMBL/GenBank/DDBJ whole genome shotgun (WGS) entry which is preliminary data.</text>
</comment>